<evidence type="ECO:0000256" key="3">
    <source>
        <dbReference type="ARBA" id="ARBA00022723"/>
    </source>
</evidence>
<feature type="binding site" evidence="8">
    <location>
        <position position="104"/>
    </location>
    <ligand>
        <name>Fe cation</name>
        <dbReference type="ChEBI" id="CHEBI:24875"/>
        <note>catalytic</note>
    </ligand>
</feature>
<dbReference type="CDD" id="cd06503">
    <property type="entry name" value="ATP-synt_Fo_b"/>
    <property type="match status" value="1"/>
</dbReference>
<feature type="repeat" description="ANK" evidence="9">
    <location>
        <begin position="630"/>
        <end position="662"/>
    </location>
</feature>
<evidence type="ECO:0000313" key="14">
    <source>
        <dbReference type="Proteomes" id="UP001166286"/>
    </source>
</evidence>
<evidence type="ECO:0000256" key="6">
    <source>
        <dbReference type="ARBA" id="ARBA00023004"/>
    </source>
</evidence>
<feature type="compositionally biased region" description="Basic and acidic residues" evidence="10">
    <location>
        <begin position="938"/>
        <end position="949"/>
    </location>
</feature>
<dbReference type="GO" id="GO:0019448">
    <property type="term" value="P:L-cysteine catabolic process"/>
    <property type="evidence" value="ECO:0007669"/>
    <property type="project" value="TreeGrafter"/>
</dbReference>
<feature type="region of interest" description="Disordered" evidence="10">
    <location>
        <begin position="658"/>
        <end position="677"/>
    </location>
</feature>
<dbReference type="SUPFAM" id="SSF51182">
    <property type="entry name" value="RmlC-like cupins"/>
    <property type="match status" value="1"/>
</dbReference>
<keyword evidence="7" id="KW-0883">Thioether bond</keyword>
<dbReference type="EMBL" id="JAFEKC020000017">
    <property type="protein sequence ID" value="KAK0510144.1"/>
    <property type="molecule type" value="Genomic_DNA"/>
</dbReference>
<keyword evidence="6 8" id="KW-0408">Iron</keyword>
<dbReference type="Proteomes" id="UP001166286">
    <property type="component" value="Unassembled WGS sequence"/>
</dbReference>
<feature type="compositionally biased region" description="Basic and acidic residues" evidence="10">
    <location>
        <begin position="1029"/>
        <end position="1040"/>
    </location>
</feature>
<feature type="domain" description="DUF7593" evidence="11">
    <location>
        <begin position="1338"/>
        <end position="1482"/>
    </location>
</feature>
<feature type="domain" description="KRIT1 ARM-repeats" evidence="12">
    <location>
        <begin position="742"/>
        <end position="891"/>
    </location>
</feature>
<feature type="region of interest" description="Disordered" evidence="10">
    <location>
        <begin position="692"/>
        <end position="756"/>
    </location>
</feature>
<dbReference type="PROSITE" id="PS50088">
    <property type="entry name" value="ANK_REPEAT"/>
    <property type="match status" value="2"/>
</dbReference>
<feature type="region of interest" description="Disordered" evidence="10">
    <location>
        <begin position="1177"/>
        <end position="1197"/>
    </location>
</feature>
<feature type="compositionally biased region" description="Polar residues" evidence="10">
    <location>
        <begin position="1177"/>
        <end position="1194"/>
    </location>
</feature>
<keyword evidence="14" id="KW-1185">Reference proteome</keyword>
<keyword evidence="9" id="KW-0040">ANK repeat</keyword>
<evidence type="ECO:0000256" key="5">
    <source>
        <dbReference type="ARBA" id="ARBA00023002"/>
    </source>
</evidence>
<feature type="region of interest" description="Disordered" evidence="10">
    <location>
        <begin position="887"/>
        <end position="1147"/>
    </location>
</feature>
<dbReference type="PROSITE" id="PS50297">
    <property type="entry name" value="ANK_REP_REGION"/>
    <property type="match status" value="2"/>
</dbReference>
<feature type="compositionally biased region" description="Low complexity" evidence="10">
    <location>
        <begin position="390"/>
        <end position="399"/>
    </location>
</feature>
<feature type="binding site" evidence="8">
    <location>
        <position position="164"/>
    </location>
    <ligand>
        <name>Fe cation</name>
        <dbReference type="ChEBI" id="CHEBI:24875"/>
        <note>catalytic</note>
    </ligand>
</feature>
<feature type="compositionally biased region" description="Basic and acidic residues" evidence="10">
    <location>
        <begin position="1211"/>
        <end position="1280"/>
    </location>
</feature>
<dbReference type="InterPro" id="IPR014710">
    <property type="entry name" value="RmlC-like_jellyroll"/>
</dbReference>
<dbReference type="SMART" id="SM00248">
    <property type="entry name" value="ANK"/>
    <property type="match status" value="3"/>
</dbReference>
<feature type="compositionally biased region" description="Basic and acidic residues" evidence="10">
    <location>
        <begin position="317"/>
        <end position="334"/>
    </location>
</feature>
<feature type="compositionally biased region" description="Polar residues" evidence="10">
    <location>
        <begin position="400"/>
        <end position="412"/>
    </location>
</feature>
<feature type="binding site" evidence="8">
    <location>
        <position position="106"/>
    </location>
    <ligand>
        <name>Fe cation</name>
        <dbReference type="ChEBI" id="CHEBI:24875"/>
        <note>catalytic</note>
    </ligand>
</feature>
<dbReference type="CDD" id="cd10548">
    <property type="entry name" value="cupin_CDO"/>
    <property type="match status" value="1"/>
</dbReference>
<dbReference type="InterPro" id="IPR002110">
    <property type="entry name" value="Ankyrin_rpt"/>
</dbReference>
<dbReference type="SUPFAM" id="SSF48403">
    <property type="entry name" value="Ankyrin repeat"/>
    <property type="match status" value="1"/>
</dbReference>
<feature type="cross-link" description="3'-(S-cysteinyl)-tyrosine (Cys-Tyr)" evidence="7">
    <location>
        <begin position="111"/>
        <end position="181"/>
    </location>
</feature>
<comment type="caution">
    <text evidence="13">The sequence shown here is derived from an EMBL/GenBank/DDBJ whole genome shotgun (WGS) entry which is preliminary data.</text>
</comment>
<feature type="compositionally biased region" description="Basic and acidic residues" evidence="10">
    <location>
        <begin position="345"/>
        <end position="360"/>
    </location>
</feature>
<comment type="similarity">
    <text evidence="1">Belongs to the cysteine dioxygenase family.</text>
</comment>
<evidence type="ECO:0000259" key="12">
    <source>
        <dbReference type="Pfam" id="PF24521"/>
    </source>
</evidence>
<feature type="region of interest" description="Disordered" evidence="10">
    <location>
        <begin position="1211"/>
        <end position="1317"/>
    </location>
</feature>
<gene>
    <name evidence="13" type="ORF">JMJ35_007538</name>
</gene>
<feature type="region of interest" description="Disordered" evidence="10">
    <location>
        <begin position="236"/>
        <end position="551"/>
    </location>
</feature>
<evidence type="ECO:0000256" key="9">
    <source>
        <dbReference type="PROSITE-ProRule" id="PRU00023"/>
    </source>
</evidence>
<evidence type="ECO:0000256" key="7">
    <source>
        <dbReference type="PIRSR" id="PIRSR610300-50"/>
    </source>
</evidence>
<evidence type="ECO:0000313" key="13">
    <source>
        <dbReference type="EMBL" id="KAK0510144.1"/>
    </source>
</evidence>
<reference evidence="13" key="1">
    <citation type="submission" date="2023-03" db="EMBL/GenBank/DDBJ databases">
        <title>Complete genome of Cladonia borealis.</title>
        <authorList>
            <person name="Park H."/>
        </authorList>
    </citation>
    <scope>NUCLEOTIDE SEQUENCE</scope>
    <source>
        <strain evidence="13">ANT050790</strain>
    </source>
</reference>
<feature type="compositionally biased region" description="Basic and acidic residues" evidence="10">
    <location>
        <begin position="1292"/>
        <end position="1317"/>
    </location>
</feature>
<dbReference type="PANTHER" id="PTHR12918">
    <property type="entry name" value="CYSTEINE DIOXYGENASE"/>
    <property type="match status" value="1"/>
</dbReference>
<name>A0AA39QXK5_9LECA</name>
<dbReference type="Gene3D" id="2.60.120.10">
    <property type="entry name" value="Jelly Rolls"/>
    <property type="match status" value="1"/>
</dbReference>
<accession>A0AA39QXK5</accession>
<dbReference type="EC" id="1.13.11.20" evidence="2"/>
<sequence length="1534" mass="170633">MSTEATCSPLCSVHKGAKLLDSFHRLARDLNGFLALSPSKNFSDIDPNTIINRMREYKSRDSDWVRYAHKDEDVPFTRNLVDPGNGIHNLLILVWTPGKESPIHDHAGSHCIMKILQGSLKETRYEWPDSIGVRGGKVAPPQINRESVLYRDEVTYITDSIGLHKISNPSPSEYAVSLHLYTPPNAAKEGCRIFDPQTGEATHVDRNTIGCLSAHKDKATGLEDTTPQHEIISSEIQREIEMNDDPPSVSNPDDNGDQGIHTPSVEQAHDVEPVLHPQGSSPPLADKELNGNVADHSNGDPSIDKSDSEAETVISSGKDEGQEHKLKKAIKLEEASGGEGVVSRPPEDLPAIKEDDREGSKGSSNGKPSLKRKRSIQELGTGEIPDGGNSSNLSSTVSSPVQAAHSSKATDTGSDRSRSSPPLEEIAQQLEGRADKQRTANSNSRNHGKSERAAETVNGRKRRDTRSATHYDDAPRRSESPPAHKDHRAQSTHGALPHSRVTKRRTPAPLYVERRRKTSEDTHPESDDSSSVHSHHHLHKLASAENNALSPAKMVNHKKNRDRNGRTWLARACAQGATEAERWLKERPQDIDVPDNAGNTPLQIASLEGDTEVVQLLLDAGCDITCKNIDKDTPLIDAVENGHLEVVTMLLKAGLDPRIGNANGSKPLELVPEDSEDAEEIRAVLVASEKEKELLRRPSEDHNRQPSAGSRDVEMTSAGAPGASPVNGGRSPPPPGPGARRRTARSQPTDDALLWVNATPERLRDASGKGDLTIVDHILKMRPKADTESVLAAARGGHDVVLGLLLAIGNVDPDPEPLRSGEYKPAYSTPMLAAIGRGNNMVINLLLGQPGFDPTRRLFRGLTYYEIAKDRQGSEWEEEFDMLKEAYDNYKQPGGRKSNSSSPRKVRTKRADSTKSSEPSSSPHELRKARKVNASKEGSPDTTRRDSHKGATAKLLKASRKQGSTFDVSDHETEPLGPPKSKGKDPGPFSSKRADSLKPKRRLMSGNEFKNGQDKKRRASIAAEISDIPSRKSGDSISSHDKHRRRSSDATEPATRVKSEEPSQTKGEPGRKRHRMSHSPEASKSDLATNVDTAKRKKRQRVDSQGNAADQDPDRAFRPGPAMVANMIASPPALASPTQTQGTAPVAFMGSNVGSPVTKSPVELQPNSNLISPVNSIEQTLQQRADSDDVQAQRQVEEDILRQHQRLEQERELQAAREEQERLAKIEAEEREQAKAEREMKAQAEREETQREARIAREAEEARLETHRQAEEAERQRQLEREEEEERLAKKKREEEMQKRRLEQERHRREEQERRRREQEEREILRRVRMQEEQERQRRQSLPNGLRRAAELPQDEAKTAKEIMKWLPLRTVTTLELDPDSVSQLAEELWIANIQAAPILAIRDLELSQYTAWTRLPATVNHRGSLWRQLRNPMSQDVPLTRLSPTEVFNLDEETRPKFFALKHVFWIKLSDFMDIVPRHQHLASLQLKTRAMVLHEFPFGRGGTVEMPGDAEGTVKQEVVSPVMNGNLTNGFR</sequence>
<feature type="repeat" description="ANK" evidence="9">
    <location>
        <begin position="597"/>
        <end position="629"/>
    </location>
</feature>
<dbReference type="GO" id="GO:0008198">
    <property type="term" value="F:ferrous iron binding"/>
    <property type="evidence" value="ECO:0007669"/>
    <property type="project" value="TreeGrafter"/>
</dbReference>
<dbReference type="GO" id="GO:0017172">
    <property type="term" value="F:cysteine dioxygenase activity"/>
    <property type="evidence" value="ECO:0007669"/>
    <property type="project" value="UniProtKB-EC"/>
</dbReference>
<keyword evidence="3 8" id="KW-0479">Metal-binding</keyword>
<dbReference type="InterPro" id="IPR036770">
    <property type="entry name" value="Ankyrin_rpt-contain_sf"/>
</dbReference>
<evidence type="ECO:0000256" key="8">
    <source>
        <dbReference type="PIRSR" id="PIRSR610300-51"/>
    </source>
</evidence>
<dbReference type="Pfam" id="PF24521">
    <property type="entry name" value="Ank_KRIT1"/>
    <property type="match status" value="1"/>
</dbReference>
<evidence type="ECO:0000259" key="11">
    <source>
        <dbReference type="Pfam" id="PF24513"/>
    </source>
</evidence>
<evidence type="ECO:0000256" key="2">
    <source>
        <dbReference type="ARBA" id="ARBA00013133"/>
    </source>
</evidence>
<evidence type="ECO:0000256" key="1">
    <source>
        <dbReference type="ARBA" id="ARBA00006622"/>
    </source>
</evidence>
<evidence type="ECO:0000256" key="4">
    <source>
        <dbReference type="ARBA" id="ARBA00022964"/>
    </source>
</evidence>
<organism evidence="13 14">
    <name type="scientific">Cladonia borealis</name>
    <dbReference type="NCBI Taxonomy" id="184061"/>
    <lineage>
        <taxon>Eukaryota</taxon>
        <taxon>Fungi</taxon>
        <taxon>Dikarya</taxon>
        <taxon>Ascomycota</taxon>
        <taxon>Pezizomycotina</taxon>
        <taxon>Lecanoromycetes</taxon>
        <taxon>OSLEUM clade</taxon>
        <taxon>Lecanoromycetidae</taxon>
        <taxon>Lecanorales</taxon>
        <taxon>Lecanorineae</taxon>
        <taxon>Cladoniaceae</taxon>
        <taxon>Cladonia</taxon>
    </lineage>
</organism>
<feature type="compositionally biased region" description="Basic and acidic residues" evidence="10">
    <location>
        <begin position="692"/>
        <end position="704"/>
    </location>
</feature>
<proteinExistence type="inferred from homology"/>
<dbReference type="Pfam" id="PF24513">
    <property type="entry name" value="DUF7593"/>
    <property type="match status" value="1"/>
</dbReference>
<dbReference type="Pfam" id="PF05995">
    <property type="entry name" value="CDO_I"/>
    <property type="match status" value="1"/>
</dbReference>
<protein>
    <recommendedName>
        <fullName evidence="2">cysteine dioxygenase</fullName>
        <ecNumber evidence="2">1.13.11.20</ecNumber>
    </recommendedName>
</protein>
<keyword evidence="5" id="KW-0560">Oxidoreductase</keyword>
<keyword evidence="4" id="KW-0223">Dioxygenase</keyword>
<evidence type="ECO:0000256" key="10">
    <source>
        <dbReference type="SAM" id="MobiDB-lite"/>
    </source>
</evidence>
<dbReference type="InterPro" id="IPR056485">
    <property type="entry name" value="ARM_KRIT1"/>
</dbReference>
<dbReference type="Pfam" id="PF12796">
    <property type="entry name" value="Ank_2"/>
    <property type="match status" value="1"/>
</dbReference>
<dbReference type="InterPro" id="IPR056015">
    <property type="entry name" value="DUF7593"/>
</dbReference>
<feature type="compositionally biased region" description="Basic and acidic residues" evidence="10">
    <location>
        <begin position="465"/>
        <end position="484"/>
    </location>
</feature>
<dbReference type="PANTHER" id="PTHR12918:SF1">
    <property type="entry name" value="CYSTEINE DIOXYGENASE TYPE 1"/>
    <property type="match status" value="1"/>
</dbReference>
<dbReference type="InterPro" id="IPR010300">
    <property type="entry name" value="CDO_1"/>
</dbReference>
<feature type="compositionally biased region" description="Polar residues" evidence="10">
    <location>
        <begin position="1080"/>
        <end position="1092"/>
    </location>
</feature>
<dbReference type="InterPro" id="IPR011051">
    <property type="entry name" value="RmlC_Cupin_sf"/>
</dbReference>
<dbReference type="Gene3D" id="1.25.40.20">
    <property type="entry name" value="Ankyrin repeat-containing domain"/>
    <property type="match status" value="1"/>
</dbReference>